<evidence type="ECO:0000256" key="3">
    <source>
        <dbReference type="ARBA" id="ARBA00022475"/>
    </source>
</evidence>
<dbReference type="SMART" id="SM01091">
    <property type="entry name" value="CorC_HlyC"/>
    <property type="match status" value="1"/>
</dbReference>
<keyword evidence="8 10" id="KW-0472">Membrane</keyword>
<dbReference type="AlphaFoldDB" id="A0A920CSC7"/>
<comment type="similarity">
    <text evidence="2">Belongs to the UPF0053 family.</text>
</comment>
<dbReference type="InterPro" id="IPR005170">
    <property type="entry name" value="Transptr-assoc_dom"/>
</dbReference>
<reference evidence="14" key="1">
    <citation type="submission" date="2021-03" db="EMBL/GenBank/DDBJ databases">
        <title>Antimicrobial resistance genes in bacteria isolated from Japanese honey, and their potential for conferring macrolide and lincosamide resistance in the American foulbrood pathogen Paenibacillus larvae.</title>
        <authorList>
            <person name="Okamoto M."/>
            <person name="Kumagai M."/>
            <person name="Kanamori H."/>
            <person name="Takamatsu D."/>
        </authorList>
    </citation>
    <scope>NUCLEOTIDE SEQUENCE</scope>
    <source>
        <strain evidence="14">J40TS1</strain>
    </source>
</reference>
<keyword evidence="4 10" id="KW-0812">Transmembrane</keyword>
<dbReference type="EMBL" id="BOSE01000001">
    <property type="protein sequence ID" value="GIP14677.1"/>
    <property type="molecule type" value="Genomic_DNA"/>
</dbReference>
<dbReference type="SUPFAM" id="SSF56176">
    <property type="entry name" value="FAD-binding/transporter-associated domain-like"/>
    <property type="match status" value="1"/>
</dbReference>
<evidence type="ECO:0000259" key="13">
    <source>
        <dbReference type="PROSITE" id="PS51846"/>
    </source>
</evidence>
<name>A0A920CSC7_9BACL</name>
<evidence type="ECO:0000256" key="8">
    <source>
        <dbReference type="ARBA" id="ARBA00023136"/>
    </source>
</evidence>
<dbReference type="InterPro" id="IPR002550">
    <property type="entry name" value="CNNM"/>
</dbReference>
<dbReference type="PANTHER" id="PTHR43099">
    <property type="entry name" value="UPF0053 PROTEIN YRKA"/>
    <property type="match status" value="1"/>
</dbReference>
<dbReference type="InterPro" id="IPR036318">
    <property type="entry name" value="FAD-bd_PCMH-like_sf"/>
</dbReference>
<dbReference type="InterPro" id="IPR046342">
    <property type="entry name" value="CBS_dom_sf"/>
</dbReference>
<feature type="transmembrane region" description="Helical" evidence="11">
    <location>
        <begin position="100"/>
        <end position="121"/>
    </location>
</feature>
<dbReference type="PANTHER" id="PTHR43099:SF2">
    <property type="entry name" value="UPF0053 PROTEIN YRKA"/>
    <property type="match status" value="1"/>
</dbReference>
<dbReference type="CDD" id="cd04590">
    <property type="entry name" value="CBS_pair_CorC_HlyC_assoc"/>
    <property type="match status" value="1"/>
</dbReference>
<evidence type="ECO:0000256" key="9">
    <source>
        <dbReference type="PROSITE-ProRule" id="PRU00703"/>
    </source>
</evidence>
<evidence type="ECO:0000256" key="4">
    <source>
        <dbReference type="ARBA" id="ARBA00022692"/>
    </source>
</evidence>
<evidence type="ECO:0000256" key="5">
    <source>
        <dbReference type="ARBA" id="ARBA00022737"/>
    </source>
</evidence>
<evidence type="ECO:0000256" key="7">
    <source>
        <dbReference type="ARBA" id="ARBA00023122"/>
    </source>
</evidence>
<evidence type="ECO:0000313" key="14">
    <source>
        <dbReference type="EMBL" id="GIP14677.1"/>
    </source>
</evidence>
<evidence type="ECO:0000256" key="1">
    <source>
        <dbReference type="ARBA" id="ARBA00004651"/>
    </source>
</evidence>
<dbReference type="RefSeq" id="WP_213512887.1">
    <property type="nucleotide sequence ID" value="NZ_BOSE01000001.1"/>
</dbReference>
<dbReference type="InterPro" id="IPR016169">
    <property type="entry name" value="FAD-bd_PCMH_sub2"/>
</dbReference>
<organism evidence="14 15">
    <name type="scientific">Paenibacillus montaniterrae</name>
    <dbReference type="NCBI Taxonomy" id="429341"/>
    <lineage>
        <taxon>Bacteria</taxon>
        <taxon>Bacillati</taxon>
        <taxon>Bacillota</taxon>
        <taxon>Bacilli</taxon>
        <taxon>Bacillales</taxon>
        <taxon>Paenibacillaceae</taxon>
        <taxon>Paenibacillus</taxon>
    </lineage>
</organism>
<feature type="transmembrane region" description="Helical" evidence="11">
    <location>
        <begin position="141"/>
        <end position="163"/>
    </location>
</feature>
<dbReference type="InterPro" id="IPR044751">
    <property type="entry name" value="Ion_transp-like_CBS"/>
</dbReference>
<accession>A0A920CSC7</accession>
<feature type="domain" description="CNNM transmembrane" evidence="13">
    <location>
        <begin position="1"/>
        <end position="199"/>
    </location>
</feature>
<feature type="domain" description="CBS" evidence="12">
    <location>
        <begin position="284"/>
        <end position="341"/>
    </location>
</feature>
<comment type="caution">
    <text evidence="14">The sequence shown here is derived from an EMBL/GenBank/DDBJ whole genome shotgun (WGS) entry which is preliminary data.</text>
</comment>
<dbReference type="Pfam" id="PF03471">
    <property type="entry name" value="CorC_HlyC"/>
    <property type="match status" value="1"/>
</dbReference>
<keyword evidence="15" id="KW-1185">Reference proteome</keyword>
<comment type="subcellular location">
    <subcellularLocation>
        <location evidence="1">Cell membrane</location>
        <topology evidence="1">Multi-pass membrane protein</topology>
    </subcellularLocation>
</comment>
<evidence type="ECO:0000256" key="10">
    <source>
        <dbReference type="PROSITE-ProRule" id="PRU01193"/>
    </source>
</evidence>
<sequence>MYVNILLFILLLIMTAFFVATEFSIIRVRPSRVQQLQDEGVKNAKALKIVTTNLDGYLSACQLGITITALGLGWLGEPTVAKLLQPVIELLPLTNEISHLVSFLIAFIFVTYLHVVLGELAPKTVAIVKAEAVALKLSPPIIWFHKIAFPFIWLLNGSANALVRAMGYRNVSESESHSEEEIKLILNDSYESGKINESEFDFMSRIFEFDTRLARDIMVPRTDMICIYVENTKDENIATIMNERYTRFPVAQGDKDNIIGILNTKVFLFHAMSNELEERDVRSMMQTAMSVPDTIPIRKLLTIMQRERIHMVILLDEYGGTSGLITIEDILEEIVGEIRDEFDTDEKMEIDRINEWRFLVEGRALIEDVNDMTGLELEGGETHTIGGWLYQLQPDLQEDKEWQYDSATFIIRERDENRIRSIEIIVESNEEDMSGLGHA</sequence>
<keyword evidence="3" id="KW-1003">Cell membrane</keyword>
<dbReference type="PROSITE" id="PS51371">
    <property type="entry name" value="CBS"/>
    <property type="match status" value="1"/>
</dbReference>
<proteinExistence type="inferred from homology"/>
<dbReference type="PROSITE" id="PS51846">
    <property type="entry name" value="CNNM"/>
    <property type="match status" value="1"/>
</dbReference>
<evidence type="ECO:0000256" key="6">
    <source>
        <dbReference type="ARBA" id="ARBA00022989"/>
    </source>
</evidence>
<dbReference type="Proteomes" id="UP000683139">
    <property type="component" value="Unassembled WGS sequence"/>
</dbReference>
<keyword evidence="7 9" id="KW-0129">CBS domain</keyword>
<dbReference type="InterPro" id="IPR051676">
    <property type="entry name" value="UPF0053_domain"/>
</dbReference>
<dbReference type="SUPFAM" id="SSF54631">
    <property type="entry name" value="CBS-domain pair"/>
    <property type="match status" value="1"/>
</dbReference>
<dbReference type="GO" id="GO:0005886">
    <property type="term" value="C:plasma membrane"/>
    <property type="evidence" value="ECO:0007669"/>
    <property type="project" value="UniProtKB-SubCell"/>
</dbReference>
<keyword evidence="6 10" id="KW-1133">Transmembrane helix</keyword>
<evidence type="ECO:0000256" key="11">
    <source>
        <dbReference type="SAM" id="Phobius"/>
    </source>
</evidence>
<evidence type="ECO:0000313" key="15">
    <source>
        <dbReference type="Proteomes" id="UP000683139"/>
    </source>
</evidence>
<keyword evidence="5" id="KW-0677">Repeat</keyword>
<evidence type="ECO:0000259" key="12">
    <source>
        <dbReference type="PROSITE" id="PS51371"/>
    </source>
</evidence>
<feature type="transmembrane region" description="Helical" evidence="11">
    <location>
        <begin position="6"/>
        <end position="26"/>
    </location>
</feature>
<dbReference type="Gene3D" id="3.10.580.10">
    <property type="entry name" value="CBS-domain"/>
    <property type="match status" value="1"/>
</dbReference>
<dbReference type="Pfam" id="PF00571">
    <property type="entry name" value="CBS"/>
    <property type="match status" value="2"/>
</dbReference>
<gene>
    <name evidence="14" type="primary">yhdP</name>
    <name evidence="14" type="ORF">J40TS1_03190</name>
</gene>
<dbReference type="InterPro" id="IPR000644">
    <property type="entry name" value="CBS_dom"/>
</dbReference>
<protein>
    <submittedName>
        <fullName evidence="14">UPF0053 protein YhdP</fullName>
    </submittedName>
</protein>
<dbReference type="Pfam" id="PF01595">
    <property type="entry name" value="CNNM"/>
    <property type="match status" value="1"/>
</dbReference>
<dbReference type="Gene3D" id="3.30.465.10">
    <property type="match status" value="1"/>
</dbReference>
<dbReference type="GO" id="GO:0050660">
    <property type="term" value="F:flavin adenine dinucleotide binding"/>
    <property type="evidence" value="ECO:0007669"/>
    <property type="project" value="InterPro"/>
</dbReference>
<dbReference type="FunFam" id="3.10.580.10:FF:000002">
    <property type="entry name" value="Magnesium/cobalt efflux protein CorC"/>
    <property type="match status" value="1"/>
</dbReference>
<evidence type="ECO:0000256" key="2">
    <source>
        <dbReference type="ARBA" id="ARBA00006337"/>
    </source>
</evidence>